<evidence type="ECO:0000259" key="8">
    <source>
        <dbReference type="Pfam" id="PF01416"/>
    </source>
</evidence>
<feature type="binding site" evidence="4 6">
    <location>
        <position position="115"/>
    </location>
    <ligand>
        <name>substrate</name>
    </ligand>
</feature>
<dbReference type="Pfam" id="PF01416">
    <property type="entry name" value="PseudoU_synth_1"/>
    <property type="match status" value="2"/>
</dbReference>
<dbReference type="SUPFAM" id="SSF55120">
    <property type="entry name" value="Pseudouridine synthase"/>
    <property type="match status" value="1"/>
</dbReference>
<comment type="similarity">
    <text evidence="1 4 7">Belongs to the tRNA pseudouridine synthase TruA family.</text>
</comment>
<dbReference type="NCBIfam" id="TIGR00071">
    <property type="entry name" value="hisT_truA"/>
    <property type="match status" value="1"/>
</dbReference>
<gene>
    <name evidence="4 9" type="primary">truA</name>
    <name evidence="9" type="ORF">HYS17_01385</name>
</gene>
<comment type="function">
    <text evidence="4">Formation of pseudouridine at positions 38, 39 and 40 in the anticodon stem and loop of transfer RNAs.</text>
</comment>
<dbReference type="InterPro" id="IPR020103">
    <property type="entry name" value="PsdUridine_synth_cat_dom_sf"/>
</dbReference>
<keyword evidence="3 4" id="KW-0413">Isomerase</keyword>
<organism evidence="9 10">
    <name type="scientific">Micavibrio aeruginosavorus</name>
    <dbReference type="NCBI Taxonomy" id="349221"/>
    <lineage>
        <taxon>Bacteria</taxon>
        <taxon>Pseudomonadati</taxon>
        <taxon>Bdellovibrionota</taxon>
        <taxon>Bdellovibrionia</taxon>
        <taxon>Bdellovibrionales</taxon>
        <taxon>Pseudobdellovibrionaceae</taxon>
        <taxon>Micavibrio</taxon>
    </lineage>
</organism>
<dbReference type="GO" id="GO:0160147">
    <property type="term" value="F:tRNA pseudouridine(38-40) synthase activity"/>
    <property type="evidence" value="ECO:0007669"/>
    <property type="project" value="UniProtKB-EC"/>
</dbReference>
<dbReference type="HAMAP" id="MF_00171">
    <property type="entry name" value="TruA"/>
    <property type="match status" value="1"/>
</dbReference>
<dbReference type="PIRSF" id="PIRSF001430">
    <property type="entry name" value="tRNA_psdUrid_synth"/>
    <property type="match status" value="1"/>
</dbReference>
<evidence type="ECO:0000313" key="10">
    <source>
        <dbReference type="Proteomes" id="UP000595362"/>
    </source>
</evidence>
<dbReference type="GO" id="GO:0031119">
    <property type="term" value="P:tRNA pseudouridine synthesis"/>
    <property type="evidence" value="ECO:0007669"/>
    <property type="project" value="UniProtKB-UniRule"/>
</dbReference>
<feature type="active site" description="Nucleophile" evidence="4 5">
    <location>
        <position position="53"/>
    </location>
</feature>
<dbReference type="Gene3D" id="3.30.70.660">
    <property type="entry name" value="Pseudouridine synthase I, catalytic domain, C-terminal subdomain"/>
    <property type="match status" value="1"/>
</dbReference>
<dbReference type="Gene3D" id="3.30.70.580">
    <property type="entry name" value="Pseudouridine synthase I, catalytic domain, N-terminal subdomain"/>
    <property type="match status" value="1"/>
</dbReference>
<reference evidence="9 10" key="1">
    <citation type="submission" date="2020-07" db="EMBL/GenBank/DDBJ databases">
        <title>Huge and variable diversity of episymbiotic CPR bacteria and DPANN archaea in groundwater ecosystems.</title>
        <authorList>
            <person name="He C.Y."/>
            <person name="Keren R."/>
            <person name="Whittaker M."/>
            <person name="Farag I.F."/>
            <person name="Doudna J."/>
            <person name="Cate J.H.D."/>
            <person name="Banfield J.F."/>
        </authorList>
    </citation>
    <scope>NUCLEOTIDE SEQUENCE [LARGE SCALE GENOMIC DNA]</scope>
    <source>
        <strain evidence="9">NC_groundwater_70_Ag_B-0.1um_54_66</strain>
    </source>
</reference>
<evidence type="ECO:0000256" key="2">
    <source>
        <dbReference type="ARBA" id="ARBA00022694"/>
    </source>
</evidence>
<dbReference type="AlphaFoldDB" id="A0A7T5R4K0"/>
<keyword evidence="2 4" id="KW-0819">tRNA processing</keyword>
<dbReference type="InterPro" id="IPR020097">
    <property type="entry name" value="PsdUridine_synth_TruA_a/b_dom"/>
</dbReference>
<comment type="caution">
    <text evidence="4">Lacks conserved residue(s) required for the propagation of feature annotation.</text>
</comment>
<dbReference type="InterPro" id="IPR001406">
    <property type="entry name" value="PsdUridine_synth_TruA"/>
</dbReference>
<evidence type="ECO:0000256" key="6">
    <source>
        <dbReference type="PIRSR" id="PIRSR001430-2"/>
    </source>
</evidence>
<evidence type="ECO:0000256" key="7">
    <source>
        <dbReference type="RuleBase" id="RU003792"/>
    </source>
</evidence>
<dbReference type="EMBL" id="CP066681">
    <property type="protein sequence ID" value="QQG37331.1"/>
    <property type="molecule type" value="Genomic_DNA"/>
</dbReference>
<feature type="domain" description="Pseudouridine synthase I TruA alpha/beta" evidence="8">
    <location>
        <begin position="149"/>
        <end position="256"/>
    </location>
</feature>
<evidence type="ECO:0000256" key="5">
    <source>
        <dbReference type="PIRSR" id="PIRSR001430-1"/>
    </source>
</evidence>
<feature type="domain" description="Pseudouridine synthase I TruA alpha/beta" evidence="8">
    <location>
        <begin position="8"/>
        <end position="108"/>
    </location>
</feature>
<evidence type="ECO:0000256" key="1">
    <source>
        <dbReference type="ARBA" id="ARBA00009375"/>
    </source>
</evidence>
<dbReference type="PANTHER" id="PTHR11142">
    <property type="entry name" value="PSEUDOURIDYLATE SYNTHASE"/>
    <property type="match status" value="1"/>
</dbReference>
<sequence>MQRWKLTIEYDGRPFKGWQRQEAGVPSVQEAIEAAIYKFCQQSITVYVAGRTDAGVHARGQVAHFDLDYGGRTLTAHDLAKALNAHMRDVPVVILKAEEVESDFHARFMAINKLYIYRLACRAALPTYDRGLVWQVWRKLDVAAMREGAAHLLGHHDFSTFRDSECQAKSPMRTLDRLDLETLPYDGCGGIEIRFHVEGRSFLHHQVRNMVGTLVLVGEGKWQPQDVRRALEACDRTKGGPTAPPEGLYLARIDYP</sequence>
<dbReference type="Proteomes" id="UP000595362">
    <property type="component" value="Chromosome"/>
</dbReference>
<proteinExistence type="inferred from homology"/>
<comment type="subunit">
    <text evidence="4">Homodimer.</text>
</comment>
<dbReference type="FunFam" id="3.30.70.580:FF:000001">
    <property type="entry name" value="tRNA pseudouridine synthase A"/>
    <property type="match status" value="1"/>
</dbReference>
<accession>A0A7T5R4K0</accession>
<comment type="catalytic activity">
    <reaction evidence="4 7">
        <text>uridine(38/39/40) in tRNA = pseudouridine(38/39/40) in tRNA</text>
        <dbReference type="Rhea" id="RHEA:22376"/>
        <dbReference type="Rhea" id="RHEA-COMP:10085"/>
        <dbReference type="Rhea" id="RHEA-COMP:10087"/>
        <dbReference type="ChEBI" id="CHEBI:65314"/>
        <dbReference type="ChEBI" id="CHEBI:65315"/>
        <dbReference type="EC" id="5.4.99.12"/>
    </reaction>
</comment>
<dbReference type="EC" id="5.4.99.12" evidence="4"/>
<name>A0A7T5R4K0_9BACT</name>
<dbReference type="InterPro" id="IPR020095">
    <property type="entry name" value="PsdUridine_synth_TruA_C"/>
</dbReference>
<dbReference type="CDD" id="cd02570">
    <property type="entry name" value="PseudoU_synth_EcTruA"/>
    <property type="match status" value="1"/>
</dbReference>
<evidence type="ECO:0000256" key="3">
    <source>
        <dbReference type="ARBA" id="ARBA00023235"/>
    </source>
</evidence>
<dbReference type="InterPro" id="IPR020094">
    <property type="entry name" value="TruA/RsuA/RluB/E/F_N"/>
</dbReference>
<protein>
    <recommendedName>
        <fullName evidence="4">tRNA pseudouridine synthase A</fullName>
        <ecNumber evidence="4">5.4.99.12</ecNumber>
    </recommendedName>
    <alternativeName>
        <fullName evidence="4">tRNA pseudouridine(38-40) synthase</fullName>
    </alternativeName>
    <alternativeName>
        <fullName evidence="4">tRNA pseudouridylate synthase I</fullName>
    </alternativeName>
    <alternativeName>
        <fullName evidence="4">tRNA-uridine isomerase I</fullName>
    </alternativeName>
</protein>
<evidence type="ECO:0000313" key="9">
    <source>
        <dbReference type="EMBL" id="QQG37331.1"/>
    </source>
</evidence>
<evidence type="ECO:0000256" key="4">
    <source>
        <dbReference type="HAMAP-Rule" id="MF_00171"/>
    </source>
</evidence>
<dbReference type="PANTHER" id="PTHR11142:SF0">
    <property type="entry name" value="TRNA PSEUDOURIDINE SYNTHASE-LIKE 1"/>
    <property type="match status" value="1"/>
</dbReference>
<dbReference type="GO" id="GO:0003723">
    <property type="term" value="F:RNA binding"/>
    <property type="evidence" value="ECO:0007669"/>
    <property type="project" value="InterPro"/>
</dbReference>